<gene>
    <name evidence="3" type="ORF">WG66_11536</name>
</gene>
<evidence type="ECO:0000313" key="3">
    <source>
        <dbReference type="EMBL" id="KTB35864.1"/>
    </source>
</evidence>
<evidence type="ECO:0000256" key="1">
    <source>
        <dbReference type="SAM" id="Coils"/>
    </source>
</evidence>
<comment type="caution">
    <text evidence="3">The sequence shown here is derived from an EMBL/GenBank/DDBJ whole genome shotgun (WGS) entry which is preliminary data.</text>
</comment>
<name>A0A0W0FHR3_MONRR</name>
<protein>
    <submittedName>
        <fullName evidence="3">Uncharacterized protein</fullName>
    </submittedName>
</protein>
<dbReference type="eggNOG" id="ENOG502RB58">
    <property type="taxonomic scope" value="Eukaryota"/>
</dbReference>
<dbReference type="EMBL" id="LATX01001964">
    <property type="protein sequence ID" value="KTB35864.1"/>
    <property type="molecule type" value="Genomic_DNA"/>
</dbReference>
<feature type="compositionally biased region" description="Low complexity" evidence="2">
    <location>
        <begin position="241"/>
        <end position="263"/>
    </location>
</feature>
<proteinExistence type="predicted"/>
<dbReference type="Proteomes" id="UP000054988">
    <property type="component" value="Unassembled WGS sequence"/>
</dbReference>
<keyword evidence="1" id="KW-0175">Coiled coil</keyword>
<accession>A0A0W0FHR3</accession>
<feature type="coiled-coil region" evidence="1">
    <location>
        <begin position="323"/>
        <end position="350"/>
    </location>
</feature>
<sequence>MQPKRAPVIDKVIIKYTGFKASLVTKADSHNAMQILKTDLGVLKLPLPANGNISVVEKGVMEFWWETTVGSTLDHTLHSKLEPKTDGEKAHLEKVLRNLSIDTLYLAPPPHKNQYPKGPSMSQKNSNLSPEKTAKYRNLSWTRPSDDVLQRQAQMLLDDIGGQIMKSESEAVTETTVPSGSSYHSSSTFLQTNTINTESATSVASTLNPVPTMTAIPIPSALSIPIPLDDNTTFSSNGLNQPQPSTSQSHSATSSKSTAAPTQDHVSKLLSELAEIRRQLHAGLEKEQTIIDELKRMNAPNIPEASPSGTMSAGSELIIKTRLRMIEKQLDEERRRRKTAEEGLKDVERECREPFVVPGLLEAFLMLSNLTSRIADEV</sequence>
<evidence type="ECO:0000313" key="4">
    <source>
        <dbReference type="Proteomes" id="UP000054988"/>
    </source>
</evidence>
<feature type="region of interest" description="Disordered" evidence="2">
    <location>
        <begin position="233"/>
        <end position="264"/>
    </location>
</feature>
<evidence type="ECO:0000256" key="2">
    <source>
        <dbReference type="SAM" id="MobiDB-lite"/>
    </source>
</evidence>
<reference evidence="3 4" key="1">
    <citation type="submission" date="2015-12" db="EMBL/GenBank/DDBJ databases">
        <title>Draft genome sequence of Moniliophthora roreri, the causal agent of frosty pod rot of cacao.</title>
        <authorList>
            <person name="Aime M.C."/>
            <person name="Diaz-Valderrama J.R."/>
            <person name="Kijpornyongpan T."/>
            <person name="Phillips-Mora W."/>
        </authorList>
    </citation>
    <scope>NUCLEOTIDE SEQUENCE [LARGE SCALE GENOMIC DNA]</scope>
    <source>
        <strain evidence="3 4">MCA 2952</strain>
    </source>
</reference>
<organism evidence="3 4">
    <name type="scientific">Moniliophthora roreri</name>
    <name type="common">Frosty pod rot fungus</name>
    <name type="synonym">Monilia roreri</name>
    <dbReference type="NCBI Taxonomy" id="221103"/>
    <lineage>
        <taxon>Eukaryota</taxon>
        <taxon>Fungi</taxon>
        <taxon>Dikarya</taxon>
        <taxon>Basidiomycota</taxon>
        <taxon>Agaricomycotina</taxon>
        <taxon>Agaricomycetes</taxon>
        <taxon>Agaricomycetidae</taxon>
        <taxon>Agaricales</taxon>
        <taxon>Marasmiineae</taxon>
        <taxon>Marasmiaceae</taxon>
        <taxon>Moniliophthora</taxon>
    </lineage>
</organism>
<dbReference type="AlphaFoldDB" id="A0A0W0FHR3"/>